<dbReference type="GO" id="GO:0005634">
    <property type="term" value="C:nucleus"/>
    <property type="evidence" value="ECO:0007669"/>
    <property type="project" value="TreeGrafter"/>
</dbReference>
<keyword evidence="1" id="KW-0677">Repeat</keyword>
<evidence type="ECO:0000256" key="4">
    <source>
        <dbReference type="SAM" id="MobiDB-lite"/>
    </source>
</evidence>
<accession>A0A811ZLY5</accession>
<reference evidence="7" key="1">
    <citation type="submission" date="2020-12" db="EMBL/GenBank/DDBJ databases">
        <authorList>
            <consortium name="Molecular Ecology Group"/>
        </authorList>
    </citation>
    <scope>NUCLEOTIDE SEQUENCE</scope>
    <source>
        <strain evidence="7">TBG_1078</strain>
    </source>
</reference>
<dbReference type="PROSITE" id="PS50077">
    <property type="entry name" value="HEAT_REPEAT"/>
    <property type="match status" value="12"/>
</dbReference>
<feature type="domain" description="Phosphatase PP2A regulatory subunit A/Splicing factor 3B subunit 1-like HEAT repeat" evidence="5">
    <location>
        <begin position="288"/>
        <end position="369"/>
    </location>
</feature>
<protein>
    <submittedName>
        <fullName evidence="7">(raccoon dog) hypothetical protein</fullName>
    </submittedName>
</protein>
<keyword evidence="8" id="KW-1185">Reference proteome</keyword>
<dbReference type="InterPro" id="IPR051023">
    <property type="entry name" value="PP2A_Regulatory_Subunit_A"/>
</dbReference>
<proteinExistence type="inferred from homology"/>
<dbReference type="InterPro" id="IPR054573">
    <property type="entry name" value="PP2A/SF3B1-like_HEAT"/>
</dbReference>
<dbReference type="GO" id="GO:0005829">
    <property type="term" value="C:cytosol"/>
    <property type="evidence" value="ECO:0007669"/>
    <property type="project" value="TreeGrafter"/>
</dbReference>
<feature type="domain" description="Phosphatase 2A Regulatory Subunit A helical" evidence="6">
    <location>
        <begin position="99"/>
        <end position="282"/>
    </location>
</feature>
<evidence type="ECO:0000256" key="2">
    <source>
        <dbReference type="ARBA" id="ARBA00038332"/>
    </source>
</evidence>
<feature type="repeat" description="HEAT" evidence="3">
    <location>
        <begin position="523"/>
        <end position="561"/>
    </location>
</feature>
<dbReference type="PANTHER" id="PTHR10648">
    <property type="entry name" value="SERINE/THREONINE-PROTEIN PHOSPHATASE PP2A 65 KDA REGULATORY SUBUNIT"/>
    <property type="match status" value="1"/>
</dbReference>
<feature type="region of interest" description="Disordered" evidence="4">
    <location>
        <begin position="599"/>
        <end position="673"/>
    </location>
</feature>
<evidence type="ECO:0000259" key="6">
    <source>
        <dbReference type="Pfam" id="PF22956"/>
    </source>
</evidence>
<comment type="similarity">
    <text evidence="2">Belongs to the phosphatase 2A regulatory subunit A family.</text>
</comment>
<evidence type="ECO:0000259" key="5">
    <source>
        <dbReference type="Pfam" id="PF22646"/>
    </source>
</evidence>
<dbReference type="InterPro" id="IPR055231">
    <property type="entry name" value="2AA_helical"/>
</dbReference>
<dbReference type="GO" id="GO:0000159">
    <property type="term" value="C:protein phosphatase type 2A complex"/>
    <property type="evidence" value="ECO:0007669"/>
    <property type="project" value="TreeGrafter"/>
</dbReference>
<feature type="repeat" description="HEAT" evidence="3">
    <location>
        <begin position="562"/>
        <end position="597"/>
    </location>
</feature>
<dbReference type="EMBL" id="CAJHUB010000769">
    <property type="protein sequence ID" value="CAD7689942.1"/>
    <property type="molecule type" value="Genomic_DNA"/>
</dbReference>
<dbReference type="Pfam" id="PF22646">
    <property type="entry name" value="PPP2R1A-like_HEAT"/>
    <property type="match status" value="1"/>
</dbReference>
<feature type="repeat" description="HEAT" evidence="3">
    <location>
        <begin position="217"/>
        <end position="255"/>
    </location>
</feature>
<feature type="repeat" description="HEAT" evidence="3">
    <location>
        <begin position="178"/>
        <end position="216"/>
    </location>
</feature>
<organism evidence="7 8">
    <name type="scientific">Nyctereutes procyonoides</name>
    <name type="common">Raccoon dog</name>
    <name type="synonym">Canis procyonoides</name>
    <dbReference type="NCBI Taxonomy" id="34880"/>
    <lineage>
        <taxon>Eukaryota</taxon>
        <taxon>Metazoa</taxon>
        <taxon>Chordata</taxon>
        <taxon>Craniata</taxon>
        <taxon>Vertebrata</taxon>
        <taxon>Euteleostomi</taxon>
        <taxon>Mammalia</taxon>
        <taxon>Eutheria</taxon>
        <taxon>Laurasiatheria</taxon>
        <taxon>Carnivora</taxon>
        <taxon>Caniformia</taxon>
        <taxon>Canidae</taxon>
        <taxon>Nyctereutes</taxon>
    </lineage>
</organism>
<feature type="compositionally biased region" description="Basic and acidic residues" evidence="4">
    <location>
        <begin position="599"/>
        <end position="638"/>
    </location>
</feature>
<evidence type="ECO:0000313" key="7">
    <source>
        <dbReference type="EMBL" id="CAD7689942.1"/>
    </source>
</evidence>
<gene>
    <name evidence="7" type="ORF">NYPRO_LOCUS22736</name>
</gene>
<dbReference type="FunFam" id="1.25.10.10:FF:000011">
    <property type="entry name" value="Serine/threonine-protein phosphatase 2A regulatory subunit A alpha isoform"/>
    <property type="match status" value="1"/>
</dbReference>
<feature type="repeat" description="HEAT" evidence="3">
    <location>
        <begin position="256"/>
        <end position="294"/>
    </location>
</feature>
<dbReference type="AlphaFoldDB" id="A0A811ZLY5"/>
<dbReference type="SUPFAM" id="SSF48371">
    <property type="entry name" value="ARM repeat"/>
    <property type="match status" value="1"/>
</dbReference>
<dbReference type="GO" id="GO:0019888">
    <property type="term" value="F:protein phosphatase regulator activity"/>
    <property type="evidence" value="ECO:0007669"/>
    <property type="project" value="TreeGrafter"/>
</dbReference>
<dbReference type="InterPro" id="IPR021133">
    <property type="entry name" value="HEAT_type_2"/>
</dbReference>
<feature type="repeat" description="HEAT" evidence="3">
    <location>
        <begin position="338"/>
        <end position="376"/>
    </location>
</feature>
<evidence type="ECO:0000256" key="3">
    <source>
        <dbReference type="PROSITE-ProRule" id="PRU00103"/>
    </source>
</evidence>
<feature type="repeat" description="HEAT" evidence="3">
    <location>
        <begin position="295"/>
        <end position="332"/>
    </location>
</feature>
<sequence length="673" mass="73736">MAGAAGPGTGPGAAGGDGDDSLYPIAVLIDELRNEDVQLRLNSIKKLSTIALALGVERTRTELLPFLTDTIYDEDEVLLALAEQLGNFTGLVGGPDFAHCLLPPLESLATVEETVVRDKAVESLRQISQEHTPVALEAHFVPLVKRLASGDWFTSRTSACGLFSVCYPRASNAVKAEIRQHFRSLCSDDTPMVRRAAASKLGEFAKVLELDSVKSEIVPLFTNLASDEQDSVRLLAVEACVSIAQLLSQEDLEALVMPTLRQAAEDKSWRVRYMVADKFSELQKAVGPKITLHDLIPAFQNLLKDCEAEVRAAAAHKVKELCENLPTEGRETIIMNQILPYIKELVSDTNQHVKSALASVIMGLSTILGKENTIEHLLPLFLAQLKDECPEVRLNIISNLDCVNEVIGIRQLSQSLLPAIVELAEDAKWRVRLAIIEYMPLLAGQLNLCMAWLVDHVYAIREAATNNLMKLVQKFGTEWAQNTIVPKVLVMANDPNYLHRMTTLFCINALSEACGQEITTKQMLPIVLKMAGDQVANVRFNVAKSLQKIGPILDTDALQEEVKPVLQKLGQDEDMDVKYFAQEAISAVAQRLRKLDFPVKDSEEPSDPEADKNHFLRPRGPGEDTGKAHRERAARVAPEEAVGAARFRGTDAAKVSPLRRDSIAAPGGASSAL</sequence>
<dbReference type="InterPro" id="IPR016024">
    <property type="entry name" value="ARM-type_fold"/>
</dbReference>
<feature type="repeat" description="HEAT" evidence="3">
    <location>
        <begin position="101"/>
        <end position="139"/>
    </location>
</feature>
<feature type="repeat" description="HEAT" evidence="3">
    <location>
        <begin position="24"/>
        <end position="62"/>
    </location>
</feature>
<dbReference type="Gene3D" id="1.25.10.10">
    <property type="entry name" value="Leucine-rich Repeat Variant"/>
    <property type="match status" value="1"/>
</dbReference>
<dbReference type="Pfam" id="PF02985">
    <property type="entry name" value="HEAT"/>
    <property type="match status" value="2"/>
</dbReference>
<evidence type="ECO:0000256" key="1">
    <source>
        <dbReference type="ARBA" id="ARBA00022737"/>
    </source>
</evidence>
<dbReference type="InterPro" id="IPR011989">
    <property type="entry name" value="ARM-like"/>
</dbReference>
<dbReference type="Proteomes" id="UP000645828">
    <property type="component" value="Unassembled WGS sequence"/>
</dbReference>
<comment type="caution">
    <text evidence="7">The sequence shown here is derived from an EMBL/GenBank/DDBJ whole genome shotgun (WGS) entry which is preliminary data.</text>
</comment>
<feature type="repeat" description="HEAT" evidence="3">
    <location>
        <begin position="377"/>
        <end position="415"/>
    </location>
</feature>
<dbReference type="PANTHER" id="PTHR10648:SF9">
    <property type="entry name" value="SERINE_THREONINE-PROTEIN PHOSPHATASE 2A 65 KDA REGULATORY SUBUNIT A BETA ISOFORM"/>
    <property type="match status" value="1"/>
</dbReference>
<evidence type="ECO:0000313" key="8">
    <source>
        <dbReference type="Proteomes" id="UP000645828"/>
    </source>
</evidence>
<dbReference type="InterPro" id="IPR000357">
    <property type="entry name" value="HEAT"/>
</dbReference>
<dbReference type="Pfam" id="PF22956">
    <property type="entry name" value="VPS15-like_hel"/>
    <property type="match status" value="1"/>
</dbReference>
<feature type="repeat" description="HEAT" evidence="3">
    <location>
        <begin position="416"/>
        <end position="447"/>
    </location>
</feature>
<name>A0A811ZLY5_NYCPR</name>
<feature type="repeat" description="HEAT" evidence="3">
    <location>
        <begin position="484"/>
        <end position="522"/>
    </location>
</feature>